<name>A0A0G4IN74_PLABS</name>
<evidence type="ECO:0008006" key="5">
    <source>
        <dbReference type="Google" id="ProtNLM"/>
    </source>
</evidence>
<dbReference type="GO" id="GO:0008276">
    <property type="term" value="F:protein methyltransferase activity"/>
    <property type="evidence" value="ECO:0007669"/>
    <property type="project" value="InterPro"/>
</dbReference>
<reference evidence="2 4" key="2">
    <citation type="submission" date="2018-03" db="EMBL/GenBank/DDBJ databases">
        <authorList>
            <person name="Fogelqvist J."/>
        </authorList>
    </citation>
    <scope>NUCLEOTIDE SEQUENCE [LARGE SCALE GENOMIC DNA]</scope>
</reference>
<protein>
    <recommendedName>
        <fullName evidence="5">Methyltransferase small domain-containing protein</fullName>
    </recommendedName>
</protein>
<evidence type="ECO:0000313" key="3">
    <source>
        <dbReference type="Proteomes" id="UP000039324"/>
    </source>
</evidence>
<dbReference type="CDD" id="cd02440">
    <property type="entry name" value="AdoMet_MTases"/>
    <property type="match status" value="1"/>
</dbReference>
<dbReference type="InterPro" id="IPR029063">
    <property type="entry name" value="SAM-dependent_MTases_sf"/>
</dbReference>
<keyword evidence="2" id="KW-0496">Mitochondrion</keyword>
<dbReference type="EMBL" id="OVEO01000003">
    <property type="protein sequence ID" value="SPQ94680.1"/>
    <property type="molecule type" value="Genomic_DNA"/>
</dbReference>
<dbReference type="PANTHER" id="PTHR23108:SF0">
    <property type="entry name" value="METHYLTRANSFERASE-LIKE PROTEIN 22"/>
    <property type="match status" value="1"/>
</dbReference>
<dbReference type="InterPro" id="IPR038899">
    <property type="entry name" value="METTL22"/>
</dbReference>
<dbReference type="AlphaFoldDB" id="A0A0G4IN74"/>
<dbReference type="PANTHER" id="PTHR23108">
    <property type="entry name" value="METHYLTRANSFERASE-RELATED"/>
    <property type="match status" value="1"/>
</dbReference>
<dbReference type="Proteomes" id="UP000290189">
    <property type="component" value="Unassembled WGS sequence"/>
</dbReference>
<dbReference type="OrthoDB" id="46564at2759"/>
<evidence type="ECO:0000313" key="2">
    <source>
        <dbReference type="EMBL" id="SPQ94680.1"/>
    </source>
</evidence>
<dbReference type="EMBL" id="CDSF01000068">
    <property type="protein sequence ID" value="CEO96622.1"/>
    <property type="molecule type" value="Genomic_DNA"/>
</dbReference>
<evidence type="ECO:0000313" key="4">
    <source>
        <dbReference type="Proteomes" id="UP000290189"/>
    </source>
</evidence>
<gene>
    <name evidence="1" type="ORF">PBRA_005231</name>
    <name evidence="2" type="ORF">PLBR_LOCUS1895</name>
</gene>
<proteinExistence type="predicted"/>
<dbReference type="Proteomes" id="UP000039324">
    <property type="component" value="Unassembled WGS sequence"/>
</dbReference>
<dbReference type="STRING" id="37360.A0A0G4IN74"/>
<organism evidence="1 3">
    <name type="scientific">Plasmodiophora brassicae</name>
    <name type="common">Clubroot disease agent</name>
    <dbReference type="NCBI Taxonomy" id="37360"/>
    <lineage>
        <taxon>Eukaryota</taxon>
        <taxon>Sar</taxon>
        <taxon>Rhizaria</taxon>
        <taxon>Endomyxa</taxon>
        <taxon>Phytomyxea</taxon>
        <taxon>Plasmodiophorida</taxon>
        <taxon>Plasmodiophoridae</taxon>
        <taxon>Plasmodiophora</taxon>
    </lineage>
</organism>
<dbReference type="GO" id="GO:0005634">
    <property type="term" value="C:nucleus"/>
    <property type="evidence" value="ECO:0007669"/>
    <property type="project" value="TreeGrafter"/>
</dbReference>
<dbReference type="Pfam" id="PF10294">
    <property type="entry name" value="Methyltransf_16"/>
    <property type="match status" value="1"/>
</dbReference>
<geneLocation type="mitochondrion" evidence="2"/>
<dbReference type="SUPFAM" id="SSF53335">
    <property type="entry name" value="S-adenosyl-L-methionine-dependent methyltransferases"/>
    <property type="match status" value="1"/>
</dbReference>
<dbReference type="InterPro" id="IPR019410">
    <property type="entry name" value="Methyltransf_16"/>
</dbReference>
<reference evidence="1 3" key="1">
    <citation type="submission" date="2015-02" db="EMBL/GenBank/DDBJ databases">
        <authorList>
            <person name="Chooi Y.-H."/>
        </authorList>
    </citation>
    <scope>NUCLEOTIDE SEQUENCE [LARGE SCALE GENOMIC DNA]</scope>
    <source>
        <strain evidence="1">E3</strain>
    </source>
</reference>
<sequence>MASDSGDDVVGALNTVDEQLEFDAPDRHIVMSIASSTDVDHSGLQAWPCCQLVCDWFLRTDTQPRLGQSTILEVGCGPGLVAVVLGPSAKAFVASDHDDDVLSLCKSNLQRNGLADRVQTRRIDVVELAAGDTPFDAVPIENVDYLIACDLVFEDVLTSSLVNLSSRYLAKGARVLIAVESRVNFIVATMAIADVALDHFRRCVDDAGLGLVLVDMGDIASATSLERSPTSLLFEIVTGGPR</sequence>
<accession>A0A0G4IN74</accession>
<dbReference type="Gene3D" id="3.40.50.150">
    <property type="entry name" value="Vaccinia Virus protein VP39"/>
    <property type="match status" value="1"/>
</dbReference>
<keyword evidence="3" id="KW-1185">Reference proteome</keyword>
<evidence type="ECO:0000313" key="1">
    <source>
        <dbReference type="EMBL" id="CEO96622.1"/>
    </source>
</evidence>